<dbReference type="SUPFAM" id="SSF53800">
    <property type="entry name" value="Chelatase"/>
    <property type="match status" value="1"/>
</dbReference>
<sequence length="119" mass="12794">MHSIILFAHGARDPEWARPLQRLREAVLARRPEADVRLAFLEFMTPSLPEAIDAAAAVGATDVAVVPVFLAQGGHVRRDVPAMLETACARHPALEIRLQPVLGEAQSVLDAMAEVVLAG</sequence>
<dbReference type="RefSeq" id="WP_170022544.1">
    <property type="nucleotide sequence ID" value="NZ_JABCSC020000003.1"/>
</dbReference>
<accession>A0ABX2INF7</accession>
<evidence type="ECO:0000256" key="1">
    <source>
        <dbReference type="ARBA" id="ARBA00022723"/>
    </source>
</evidence>
<dbReference type="Pfam" id="PF01903">
    <property type="entry name" value="CbiX"/>
    <property type="match status" value="1"/>
</dbReference>
<keyword evidence="1" id="KW-0479">Metal-binding</keyword>
<proteinExistence type="predicted"/>
<dbReference type="Proteomes" id="UP000778523">
    <property type="component" value="Unassembled WGS sequence"/>
</dbReference>
<evidence type="ECO:0000256" key="2">
    <source>
        <dbReference type="ARBA" id="ARBA00023239"/>
    </source>
</evidence>
<dbReference type="CDD" id="cd03416">
    <property type="entry name" value="CbiX_SirB_N"/>
    <property type="match status" value="1"/>
</dbReference>
<evidence type="ECO:0000313" key="3">
    <source>
        <dbReference type="EMBL" id="NSL56229.1"/>
    </source>
</evidence>
<keyword evidence="4" id="KW-1185">Reference proteome</keyword>
<protein>
    <submittedName>
        <fullName evidence="3">CbiX/SirB N-terminal domain-containing protein</fullName>
    </submittedName>
</protein>
<dbReference type="PANTHER" id="PTHR33542">
    <property type="entry name" value="SIROHYDROCHLORIN FERROCHELATASE, CHLOROPLASTIC"/>
    <property type="match status" value="1"/>
</dbReference>
<keyword evidence="2" id="KW-0456">Lyase</keyword>
<dbReference type="PANTHER" id="PTHR33542:SF5">
    <property type="entry name" value="FERROCHELATASE CHE1"/>
    <property type="match status" value="1"/>
</dbReference>
<reference evidence="3 4" key="1">
    <citation type="submission" date="2020-06" db="EMBL/GenBank/DDBJ databases">
        <title>Draft genome of Uliginosibacterium sp. IMCC34675.</title>
        <authorList>
            <person name="Song J."/>
        </authorList>
    </citation>
    <scope>NUCLEOTIDE SEQUENCE [LARGE SCALE GENOMIC DNA]</scope>
    <source>
        <strain evidence="3 4">IMCC34675</strain>
    </source>
</reference>
<dbReference type="Gene3D" id="3.40.50.1400">
    <property type="match status" value="1"/>
</dbReference>
<gene>
    <name evidence="3" type="ORF">HJ583_014410</name>
</gene>
<dbReference type="InterPro" id="IPR002762">
    <property type="entry name" value="CbiX-like"/>
</dbReference>
<organism evidence="3 4">
    <name type="scientific">Uliginosibacterium aquaticum</name>
    <dbReference type="NCBI Taxonomy" id="2731212"/>
    <lineage>
        <taxon>Bacteria</taxon>
        <taxon>Pseudomonadati</taxon>
        <taxon>Pseudomonadota</taxon>
        <taxon>Betaproteobacteria</taxon>
        <taxon>Rhodocyclales</taxon>
        <taxon>Zoogloeaceae</taxon>
        <taxon>Uliginosibacterium</taxon>
    </lineage>
</organism>
<evidence type="ECO:0000313" key="4">
    <source>
        <dbReference type="Proteomes" id="UP000778523"/>
    </source>
</evidence>
<comment type="caution">
    <text evidence="3">The sequence shown here is derived from an EMBL/GenBank/DDBJ whole genome shotgun (WGS) entry which is preliminary data.</text>
</comment>
<dbReference type="InterPro" id="IPR050963">
    <property type="entry name" value="Sirohydro_Cobaltochel/CbiX"/>
</dbReference>
<name>A0ABX2INF7_9RHOO</name>
<dbReference type="EMBL" id="JABCSC020000003">
    <property type="protein sequence ID" value="NSL56229.1"/>
    <property type="molecule type" value="Genomic_DNA"/>
</dbReference>